<feature type="transmembrane region" description="Helical" evidence="9">
    <location>
        <begin position="268"/>
        <end position="299"/>
    </location>
</feature>
<evidence type="ECO:0000256" key="7">
    <source>
        <dbReference type="ARBA" id="ARBA00022840"/>
    </source>
</evidence>
<dbReference type="PANTHER" id="PTHR24421">
    <property type="entry name" value="NITRATE/NITRITE SENSOR PROTEIN NARX-RELATED"/>
    <property type="match status" value="1"/>
</dbReference>
<sequence length="619" mass="64728">MSPLSFGATLAALRTTLKLPTTAIAAVLLAFGIVELFLRSPGVEVPQRLATYALVLGTFLALPRAPTLVVGLLLLEQVVLKETVFVTTLGTAVALLTPYVAMFAAATLVPTRQLWVIAGLIGAHLAWRTTLPLQTFVVLYADACVYSGALITGAMLRRRHGRLAAILADRDRLVAALATGPGDAATAEQLRMWSVLEQRIEPVVEALPGQVEAARDAPDVRDRLEAIRAHAADALAEMQATIHALGAPEPPLPLVAEPRSPRRVLSPLWITCALLLVVAVIEMLAAGTFSVYAAAFALIPLLAARAPVSASVLVAVTAIVCSLDSGIPVAARLADFSAMLTLIVTGATARPGRAAASLVLVVGGLLVSQGLDPTFDWPALAFVASAMVYLANWLFGVLLRDVAAEQRQVGASLAEAAEALQALRERAVRRERVRVAHELHDLVGHALTAVAIQAGVATAQLKHGRAPAFGALEEAARQGVVELQRLATVLGHEADLTAELERVTDTARATGQHVELELDPPATELAPQLRHTVVCVAAEALTNAAKHAGGGVVRVSLNARADRLELAVVDSGGHTHDLPSGGRGLDSMAQRVRACGGTFASGPRPDGGWTVQAVLPLTA</sequence>
<dbReference type="EC" id="2.7.13.3" evidence="2"/>
<dbReference type="InterPro" id="IPR050482">
    <property type="entry name" value="Sensor_HK_TwoCompSys"/>
</dbReference>
<dbReference type="InterPro" id="IPR011712">
    <property type="entry name" value="Sig_transdc_His_kin_sub3_dim/P"/>
</dbReference>
<dbReference type="AlphaFoldDB" id="A0A660L280"/>
<evidence type="ECO:0000313" key="13">
    <source>
        <dbReference type="Proteomes" id="UP000278962"/>
    </source>
</evidence>
<dbReference type="Pfam" id="PF07730">
    <property type="entry name" value="HisKA_3"/>
    <property type="match status" value="1"/>
</dbReference>
<feature type="transmembrane region" description="Helical" evidence="9">
    <location>
        <begin position="137"/>
        <end position="156"/>
    </location>
</feature>
<reference evidence="12 13" key="1">
    <citation type="submission" date="2018-10" db="EMBL/GenBank/DDBJ databases">
        <title>Genomic Encyclopedia of Archaeal and Bacterial Type Strains, Phase II (KMG-II): from individual species to whole genera.</title>
        <authorList>
            <person name="Goeker M."/>
        </authorList>
    </citation>
    <scope>NUCLEOTIDE SEQUENCE [LARGE SCALE GENOMIC DNA]</scope>
    <source>
        <strain evidence="12 13">DSM 14954</strain>
    </source>
</reference>
<accession>A0A660L280</accession>
<comment type="caution">
    <text evidence="12">The sequence shown here is derived from an EMBL/GenBank/DDBJ whole genome shotgun (WGS) entry which is preliminary data.</text>
</comment>
<dbReference type="GO" id="GO:0016020">
    <property type="term" value="C:membrane"/>
    <property type="evidence" value="ECO:0007669"/>
    <property type="project" value="InterPro"/>
</dbReference>
<evidence type="ECO:0000259" key="10">
    <source>
        <dbReference type="Pfam" id="PF02518"/>
    </source>
</evidence>
<feature type="transmembrane region" description="Helical" evidence="9">
    <location>
        <begin position="50"/>
        <end position="73"/>
    </location>
</feature>
<comment type="catalytic activity">
    <reaction evidence="1">
        <text>ATP + protein L-histidine = ADP + protein N-phospho-L-histidine.</text>
        <dbReference type="EC" id="2.7.13.3"/>
    </reaction>
</comment>
<evidence type="ECO:0000256" key="1">
    <source>
        <dbReference type="ARBA" id="ARBA00000085"/>
    </source>
</evidence>
<dbReference type="Gene3D" id="3.30.565.10">
    <property type="entry name" value="Histidine kinase-like ATPase, C-terminal domain"/>
    <property type="match status" value="1"/>
</dbReference>
<feature type="transmembrane region" description="Helical" evidence="9">
    <location>
        <begin position="354"/>
        <end position="371"/>
    </location>
</feature>
<name>A0A660L280_9ACTN</name>
<proteinExistence type="predicted"/>
<dbReference type="InterPro" id="IPR036890">
    <property type="entry name" value="HATPase_C_sf"/>
</dbReference>
<dbReference type="CDD" id="cd16917">
    <property type="entry name" value="HATPase_UhpB-NarQ-NarX-like"/>
    <property type="match status" value="1"/>
</dbReference>
<feature type="transmembrane region" description="Helical" evidence="9">
    <location>
        <begin position="20"/>
        <end position="38"/>
    </location>
</feature>
<dbReference type="GO" id="GO:0000155">
    <property type="term" value="F:phosphorelay sensor kinase activity"/>
    <property type="evidence" value="ECO:0007669"/>
    <property type="project" value="InterPro"/>
</dbReference>
<keyword evidence="3" id="KW-0597">Phosphoprotein</keyword>
<dbReference type="GO" id="GO:0046983">
    <property type="term" value="F:protein dimerization activity"/>
    <property type="evidence" value="ECO:0007669"/>
    <property type="project" value="InterPro"/>
</dbReference>
<keyword evidence="13" id="KW-1185">Reference proteome</keyword>
<evidence type="ECO:0000259" key="11">
    <source>
        <dbReference type="Pfam" id="PF07730"/>
    </source>
</evidence>
<keyword evidence="9" id="KW-0812">Transmembrane</keyword>
<dbReference type="SUPFAM" id="SSF55874">
    <property type="entry name" value="ATPase domain of HSP90 chaperone/DNA topoisomerase II/histidine kinase"/>
    <property type="match status" value="1"/>
</dbReference>
<dbReference type="Proteomes" id="UP000278962">
    <property type="component" value="Unassembled WGS sequence"/>
</dbReference>
<keyword evidence="6 12" id="KW-0418">Kinase</keyword>
<organism evidence="12 13">
    <name type="scientific">Solirubrobacter pauli</name>
    <dbReference type="NCBI Taxonomy" id="166793"/>
    <lineage>
        <taxon>Bacteria</taxon>
        <taxon>Bacillati</taxon>
        <taxon>Actinomycetota</taxon>
        <taxon>Thermoleophilia</taxon>
        <taxon>Solirubrobacterales</taxon>
        <taxon>Solirubrobacteraceae</taxon>
        <taxon>Solirubrobacter</taxon>
    </lineage>
</organism>
<feature type="domain" description="Histidine kinase/HSP90-like ATPase" evidence="10">
    <location>
        <begin position="536"/>
        <end position="618"/>
    </location>
</feature>
<keyword evidence="7" id="KW-0067">ATP-binding</keyword>
<feature type="transmembrane region" description="Helical" evidence="9">
    <location>
        <begin position="85"/>
        <end position="107"/>
    </location>
</feature>
<keyword evidence="4" id="KW-0808">Transferase</keyword>
<evidence type="ECO:0000313" key="12">
    <source>
        <dbReference type="EMBL" id="RKQ88101.1"/>
    </source>
</evidence>
<feature type="transmembrane region" description="Helical" evidence="9">
    <location>
        <begin position="114"/>
        <end position="131"/>
    </location>
</feature>
<dbReference type="PANTHER" id="PTHR24421:SF10">
    <property type="entry name" value="NITRATE_NITRITE SENSOR PROTEIN NARQ"/>
    <property type="match status" value="1"/>
</dbReference>
<gene>
    <name evidence="12" type="ORF">C8N24_6140</name>
</gene>
<evidence type="ECO:0000256" key="9">
    <source>
        <dbReference type="SAM" id="Phobius"/>
    </source>
</evidence>
<keyword evidence="9" id="KW-0472">Membrane</keyword>
<dbReference type="Pfam" id="PF02518">
    <property type="entry name" value="HATPase_c"/>
    <property type="match status" value="1"/>
</dbReference>
<dbReference type="EMBL" id="RBIL01000002">
    <property type="protein sequence ID" value="RKQ88101.1"/>
    <property type="molecule type" value="Genomic_DNA"/>
</dbReference>
<keyword evidence="8" id="KW-0902">Two-component regulatory system</keyword>
<feature type="transmembrane region" description="Helical" evidence="9">
    <location>
        <begin position="377"/>
        <end position="399"/>
    </location>
</feature>
<dbReference type="GO" id="GO:0005524">
    <property type="term" value="F:ATP binding"/>
    <property type="evidence" value="ECO:0007669"/>
    <property type="project" value="UniProtKB-KW"/>
</dbReference>
<feature type="transmembrane region" description="Helical" evidence="9">
    <location>
        <begin position="311"/>
        <end position="333"/>
    </location>
</feature>
<dbReference type="InterPro" id="IPR003594">
    <property type="entry name" value="HATPase_dom"/>
</dbReference>
<evidence type="ECO:0000256" key="8">
    <source>
        <dbReference type="ARBA" id="ARBA00023012"/>
    </source>
</evidence>
<evidence type="ECO:0000256" key="2">
    <source>
        <dbReference type="ARBA" id="ARBA00012438"/>
    </source>
</evidence>
<evidence type="ECO:0000256" key="5">
    <source>
        <dbReference type="ARBA" id="ARBA00022741"/>
    </source>
</evidence>
<keyword evidence="9" id="KW-1133">Transmembrane helix</keyword>
<evidence type="ECO:0000256" key="4">
    <source>
        <dbReference type="ARBA" id="ARBA00022679"/>
    </source>
</evidence>
<keyword evidence="5" id="KW-0547">Nucleotide-binding</keyword>
<feature type="domain" description="Signal transduction histidine kinase subgroup 3 dimerisation and phosphoacceptor" evidence="11">
    <location>
        <begin position="431"/>
        <end position="491"/>
    </location>
</feature>
<evidence type="ECO:0000256" key="6">
    <source>
        <dbReference type="ARBA" id="ARBA00022777"/>
    </source>
</evidence>
<evidence type="ECO:0000256" key="3">
    <source>
        <dbReference type="ARBA" id="ARBA00022553"/>
    </source>
</evidence>
<protein>
    <recommendedName>
        <fullName evidence="2">histidine kinase</fullName>
        <ecNumber evidence="2">2.7.13.3</ecNumber>
    </recommendedName>
</protein>